<feature type="region of interest" description="Disordered" evidence="7">
    <location>
        <begin position="237"/>
        <end position="258"/>
    </location>
</feature>
<evidence type="ECO:0000313" key="9">
    <source>
        <dbReference type="EMBL" id="MBC9784496.1"/>
    </source>
</evidence>
<feature type="active site" description="Charge relay system" evidence="6">
    <location>
        <position position="97"/>
    </location>
</feature>
<dbReference type="PANTHER" id="PTHR43399:SF4">
    <property type="entry name" value="CELL WALL-ASSOCIATED PROTEASE"/>
    <property type="match status" value="1"/>
</dbReference>
<dbReference type="Proteomes" id="UP000617402">
    <property type="component" value="Unassembled WGS sequence"/>
</dbReference>
<dbReference type="PRINTS" id="PR00723">
    <property type="entry name" value="SUBTILISIN"/>
</dbReference>
<dbReference type="EMBL" id="JACVHF010000006">
    <property type="protein sequence ID" value="MBC9784496.1"/>
    <property type="molecule type" value="Genomic_DNA"/>
</dbReference>
<evidence type="ECO:0000256" key="2">
    <source>
        <dbReference type="ARBA" id="ARBA00022670"/>
    </source>
</evidence>
<dbReference type="InterPro" id="IPR001119">
    <property type="entry name" value="SLH_dom"/>
</dbReference>
<evidence type="ECO:0000256" key="5">
    <source>
        <dbReference type="ARBA" id="ARBA00022825"/>
    </source>
</evidence>
<dbReference type="PIRSF" id="PIRSF037899">
    <property type="entry name" value="Subtilisin_rel_Moth_2364"/>
    <property type="match status" value="1"/>
</dbReference>
<keyword evidence="4 6" id="KW-0378">Hydrolase</keyword>
<accession>A0ABR7T490</accession>
<dbReference type="InterPro" id="IPR000209">
    <property type="entry name" value="Peptidase_S8/S53_dom"/>
</dbReference>
<dbReference type="CDD" id="cd04842">
    <property type="entry name" value="Peptidases_S8_Kp43_protease"/>
    <property type="match status" value="1"/>
</dbReference>
<proteinExistence type="inferred from homology"/>
<dbReference type="RefSeq" id="WP_188039609.1">
    <property type="nucleotide sequence ID" value="NZ_JACVHF010000006.1"/>
</dbReference>
<dbReference type="InterPro" id="IPR036852">
    <property type="entry name" value="Peptidase_S8/S53_dom_sf"/>
</dbReference>
<evidence type="ECO:0000256" key="4">
    <source>
        <dbReference type="ARBA" id="ARBA00022801"/>
    </source>
</evidence>
<dbReference type="PROSITE" id="PS51272">
    <property type="entry name" value="SLH"/>
    <property type="match status" value="1"/>
</dbReference>
<dbReference type="Gene3D" id="2.60.120.380">
    <property type="match status" value="1"/>
</dbReference>
<keyword evidence="2 6" id="KW-0645">Protease</keyword>
<dbReference type="InterPro" id="IPR051048">
    <property type="entry name" value="Peptidase_S8/S53_subtilisin"/>
</dbReference>
<keyword evidence="10" id="KW-1185">Reference proteome</keyword>
<feature type="active site" description="Charge relay system" evidence="6">
    <location>
        <position position="55"/>
    </location>
</feature>
<evidence type="ECO:0000256" key="3">
    <source>
        <dbReference type="ARBA" id="ARBA00022737"/>
    </source>
</evidence>
<reference evidence="9 10" key="1">
    <citation type="submission" date="2020-07" db="EMBL/GenBank/DDBJ databases">
        <title>Draft whole-genome sequence of Heliobacterium chlorum DSM 3682, type strain.</title>
        <authorList>
            <person name="Kyndt J.A."/>
            <person name="Meyer T.E."/>
            <person name="Imhoff J.F."/>
        </authorList>
    </citation>
    <scope>NUCLEOTIDE SEQUENCE [LARGE SCALE GENOMIC DNA]</scope>
    <source>
        <strain evidence="9 10">DSM 3682</strain>
    </source>
</reference>
<evidence type="ECO:0000256" key="1">
    <source>
        <dbReference type="ARBA" id="ARBA00011073"/>
    </source>
</evidence>
<gene>
    <name evidence="9" type="ORF">H1S01_08220</name>
</gene>
<evidence type="ECO:0000259" key="8">
    <source>
        <dbReference type="PROSITE" id="PS51272"/>
    </source>
</evidence>
<evidence type="ECO:0000313" key="10">
    <source>
        <dbReference type="Proteomes" id="UP000617402"/>
    </source>
</evidence>
<dbReference type="Gene3D" id="3.40.50.200">
    <property type="entry name" value="Peptidase S8/S53 domain"/>
    <property type="match status" value="1"/>
</dbReference>
<keyword evidence="5 6" id="KW-0720">Serine protease</keyword>
<sequence length="1124" mass="123069">MMPFTEGKAIDFDQGHPTLLNDRTRDIIGASLVAVPEVVHSTGIQGQGEVIAIADSGLDSGDINHLHPDFQNKPGRFPKVLNLKSWAYGPTEDTTGHGTHMAGIIAGTGAASQGKYKGMAPEASLYIQGIIDSQGQVSPPEDVSRLYEPAYKANAHIHVDGWGTPGNKYNRIARETDRFLNRYTDLLVIFGAGNGGPQPNSLTCEANSKNALVVGASSSVRPAGSLLTTEPQQIAELSSRGPTADGRIKPDLTAPGVGIVSTAPRVPGMADDEAHLYQRMQGTSMAAATAGGAAALLRQYFREEDYPMPSSALLKAALINGARSQAESMGQNNETNSQPNSEGFGILDVGRTILALREKSFTYVDNDSEITNGETKTFDVKPWTESAPVKVTLSWIDPVKDSGELVNDLDLTVTGPDGVLYTGNAHMGMKNGDHKNNVEQVIIPHPVSGRYRITVTGSSITVPHQRFALVMGQPLVEEPVVTYSAKNQDDKPLRIVFNDSLAKNTTGLIPVGAQVYDGPQNRYGIARAVRLQGADVASIGGKNVLVPRRNDSLFQGYSIDPKASIQVNGKTSPLWPTDAKGSSTLVWLHPPSQKAMKIEAAYTRVDGKLEEWLSQKEQLTLIGQKKVYRARADTPVEIINETLGEADVPGPIFGNRLSDSILPGSDLRLTIDPQTFEVTNIQVLRTVVQGLVTKTNQNREFNIEGFGTISVMPGSTIRRDGEEIELKDLRMGDYVQANLLSREYKAYGVIATERALWGKIIYVSAKDGQVYFADQFQRLHRSLLNPGAAIQRWNMPVEMSAIPIGGWAWITLGLDNRIQNVRVVETDPVSVGLIQRVDLSKKEILTDQNVHIRLFSLTSLNYDGLPIPAEWLHPGQTVEWVPVFEKADTNQRYAASLSIKNTLQKPNEKPSLTASVLPMDQKLLILGKTNGKDIWIYPSLGNEKIHVPVQPDGYYAWAAEPRLGETGFQIVAASLSGQVTGRYLAIPAGRDYSFKDVSGHWAEEALNKTRRMGLIRGYPDGTFQPDRSIRRQDFNVMFSRLFGMEDYEKATGMSELSQSELIQIAQSKMSKSDIPPRYWPSWIEGEFGPEGYQAEHPATRAMAVVLLQQVIQAIEHYQKEESGQ</sequence>
<keyword evidence="3" id="KW-0677">Repeat</keyword>
<feature type="active site" description="Charge relay system" evidence="6">
    <location>
        <position position="284"/>
    </location>
</feature>
<comment type="similarity">
    <text evidence="1 6">Belongs to the peptidase S8 family.</text>
</comment>
<dbReference type="Pfam" id="PF00395">
    <property type="entry name" value="SLH"/>
    <property type="match status" value="1"/>
</dbReference>
<dbReference type="Pfam" id="PF00082">
    <property type="entry name" value="Peptidase_S8"/>
    <property type="match status" value="1"/>
</dbReference>
<dbReference type="SUPFAM" id="SSF49785">
    <property type="entry name" value="Galactose-binding domain-like"/>
    <property type="match status" value="1"/>
</dbReference>
<dbReference type="PANTHER" id="PTHR43399">
    <property type="entry name" value="SUBTILISIN-RELATED"/>
    <property type="match status" value="1"/>
</dbReference>
<protein>
    <submittedName>
        <fullName evidence="9">S8 family serine peptidase</fullName>
    </submittedName>
</protein>
<dbReference type="InterPro" id="IPR034058">
    <property type="entry name" value="TagA/B/C/D_pept_dom"/>
</dbReference>
<evidence type="ECO:0000256" key="6">
    <source>
        <dbReference type="PROSITE-ProRule" id="PRU01240"/>
    </source>
</evidence>
<dbReference type="InterPro" id="IPR015500">
    <property type="entry name" value="Peptidase_S8_subtilisin-rel"/>
</dbReference>
<dbReference type="SUPFAM" id="SSF52743">
    <property type="entry name" value="Subtilisin-like"/>
    <property type="match status" value="1"/>
</dbReference>
<feature type="domain" description="SLH" evidence="8">
    <location>
        <begin position="989"/>
        <end position="1052"/>
    </location>
</feature>
<organism evidence="9 10">
    <name type="scientific">Heliobacterium chlorum</name>
    <dbReference type="NCBI Taxonomy" id="2698"/>
    <lineage>
        <taxon>Bacteria</taxon>
        <taxon>Bacillati</taxon>
        <taxon>Bacillota</taxon>
        <taxon>Clostridia</taxon>
        <taxon>Eubacteriales</taxon>
        <taxon>Heliobacteriaceae</taxon>
        <taxon>Heliobacterium</taxon>
    </lineage>
</organism>
<name>A0ABR7T490_HELCL</name>
<dbReference type="PROSITE" id="PS51892">
    <property type="entry name" value="SUBTILASE"/>
    <property type="match status" value="1"/>
</dbReference>
<evidence type="ECO:0000256" key="7">
    <source>
        <dbReference type="SAM" id="MobiDB-lite"/>
    </source>
</evidence>
<dbReference type="InterPro" id="IPR008979">
    <property type="entry name" value="Galactose-bd-like_sf"/>
</dbReference>
<dbReference type="InterPro" id="IPR017313">
    <property type="entry name" value="Moth2364"/>
</dbReference>
<comment type="caution">
    <text evidence="9">The sequence shown here is derived from an EMBL/GenBank/DDBJ whole genome shotgun (WGS) entry which is preliminary data.</text>
</comment>